<gene>
    <name evidence="1" type="ORF">RPERSI_LOCUS30571</name>
</gene>
<accession>A0ACA9SH91</accession>
<protein>
    <submittedName>
        <fullName evidence="1">27631_t:CDS:1</fullName>
    </submittedName>
</protein>
<sequence length="65" mass="7291">QWHAAHKLSLPGILGRMTTENDLTNKKPFFKPTFLIFRTPLNKPAMGLIYNTTVGTVEALLEAVH</sequence>
<feature type="non-terminal residue" evidence="1">
    <location>
        <position position="65"/>
    </location>
</feature>
<dbReference type="Proteomes" id="UP000789920">
    <property type="component" value="Unassembled WGS sequence"/>
</dbReference>
<feature type="non-terminal residue" evidence="1">
    <location>
        <position position="1"/>
    </location>
</feature>
<evidence type="ECO:0000313" key="2">
    <source>
        <dbReference type="Proteomes" id="UP000789920"/>
    </source>
</evidence>
<evidence type="ECO:0000313" key="1">
    <source>
        <dbReference type="EMBL" id="CAG8838166.1"/>
    </source>
</evidence>
<name>A0ACA9SH91_9GLOM</name>
<keyword evidence="2" id="KW-1185">Reference proteome</keyword>
<organism evidence="1 2">
    <name type="scientific">Racocetra persica</name>
    <dbReference type="NCBI Taxonomy" id="160502"/>
    <lineage>
        <taxon>Eukaryota</taxon>
        <taxon>Fungi</taxon>
        <taxon>Fungi incertae sedis</taxon>
        <taxon>Mucoromycota</taxon>
        <taxon>Glomeromycotina</taxon>
        <taxon>Glomeromycetes</taxon>
        <taxon>Diversisporales</taxon>
        <taxon>Gigasporaceae</taxon>
        <taxon>Racocetra</taxon>
    </lineage>
</organism>
<reference evidence="1" key="1">
    <citation type="submission" date="2021-06" db="EMBL/GenBank/DDBJ databases">
        <authorList>
            <person name="Kallberg Y."/>
            <person name="Tangrot J."/>
            <person name="Rosling A."/>
        </authorList>
    </citation>
    <scope>NUCLEOTIDE SEQUENCE</scope>
    <source>
        <strain evidence="1">MA461A</strain>
    </source>
</reference>
<comment type="caution">
    <text evidence="1">The sequence shown here is derived from an EMBL/GenBank/DDBJ whole genome shotgun (WGS) entry which is preliminary data.</text>
</comment>
<dbReference type="EMBL" id="CAJVQC010119755">
    <property type="protein sequence ID" value="CAG8838166.1"/>
    <property type="molecule type" value="Genomic_DNA"/>
</dbReference>
<proteinExistence type="predicted"/>